<dbReference type="Pfam" id="PF13426">
    <property type="entry name" value="PAS_9"/>
    <property type="match status" value="1"/>
</dbReference>
<feature type="domain" description="GGDEF" evidence="3">
    <location>
        <begin position="267"/>
        <end position="406"/>
    </location>
</feature>
<dbReference type="SMART" id="SM00091">
    <property type="entry name" value="PAS"/>
    <property type="match status" value="1"/>
</dbReference>
<dbReference type="SMART" id="SM00052">
    <property type="entry name" value="EAL"/>
    <property type="match status" value="1"/>
</dbReference>
<dbReference type="InterPro" id="IPR001633">
    <property type="entry name" value="EAL_dom"/>
</dbReference>
<evidence type="ECO:0000313" key="4">
    <source>
        <dbReference type="EMBL" id="SFH81686.1"/>
    </source>
</evidence>
<dbReference type="InterPro" id="IPR000160">
    <property type="entry name" value="GGDEF_dom"/>
</dbReference>
<evidence type="ECO:0000259" key="2">
    <source>
        <dbReference type="PROSITE" id="PS50883"/>
    </source>
</evidence>
<dbReference type="SUPFAM" id="SSF55073">
    <property type="entry name" value="Nucleotide cyclase"/>
    <property type="match status" value="1"/>
</dbReference>
<dbReference type="InterPro" id="IPR000014">
    <property type="entry name" value="PAS"/>
</dbReference>
<dbReference type="RefSeq" id="WP_091006293.1">
    <property type="nucleotide sequence ID" value="NZ_CP041743.1"/>
</dbReference>
<feature type="domain" description="PAS" evidence="1">
    <location>
        <begin position="117"/>
        <end position="181"/>
    </location>
</feature>
<name>A0A1I3D4S9_9BURK</name>
<reference evidence="4 5" key="1">
    <citation type="submission" date="2016-10" db="EMBL/GenBank/DDBJ databases">
        <authorList>
            <person name="de Groot N.N."/>
        </authorList>
    </citation>
    <scope>NUCLEOTIDE SEQUENCE [LARGE SCALE GENOMIC DNA]</scope>
    <source>
        <strain evidence="4 5">LMG 23650</strain>
    </source>
</reference>
<dbReference type="PROSITE" id="PS50883">
    <property type="entry name" value="EAL"/>
    <property type="match status" value="1"/>
</dbReference>
<keyword evidence="5" id="KW-1185">Reference proteome</keyword>
<dbReference type="Gene3D" id="3.30.70.270">
    <property type="match status" value="1"/>
</dbReference>
<feature type="domain" description="EAL" evidence="2">
    <location>
        <begin position="417"/>
        <end position="656"/>
    </location>
</feature>
<dbReference type="NCBIfam" id="TIGR00254">
    <property type="entry name" value="GGDEF"/>
    <property type="match status" value="1"/>
</dbReference>
<dbReference type="Gene3D" id="3.30.450.20">
    <property type="entry name" value="PAS domain"/>
    <property type="match status" value="1"/>
</dbReference>
<dbReference type="CDD" id="cd00130">
    <property type="entry name" value="PAS"/>
    <property type="match status" value="1"/>
</dbReference>
<organism evidence="4 5">
    <name type="scientific">Paraburkholderia megapolitana</name>
    <dbReference type="NCBI Taxonomy" id="420953"/>
    <lineage>
        <taxon>Bacteria</taxon>
        <taxon>Pseudomonadati</taxon>
        <taxon>Pseudomonadota</taxon>
        <taxon>Betaproteobacteria</taxon>
        <taxon>Burkholderiales</taxon>
        <taxon>Burkholderiaceae</taxon>
        <taxon>Paraburkholderia</taxon>
    </lineage>
</organism>
<dbReference type="Pfam" id="PF00563">
    <property type="entry name" value="EAL"/>
    <property type="match status" value="1"/>
</dbReference>
<dbReference type="Gene3D" id="3.20.20.450">
    <property type="entry name" value="EAL domain"/>
    <property type="match status" value="1"/>
</dbReference>
<dbReference type="InterPro" id="IPR052155">
    <property type="entry name" value="Biofilm_reg_signaling"/>
</dbReference>
<dbReference type="InterPro" id="IPR035965">
    <property type="entry name" value="PAS-like_dom_sf"/>
</dbReference>
<dbReference type="OrthoDB" id="9055592at2"/>
<dbReference type="InterPro" id="IPR043128">
    <property type="entry name" value="Rev_trsase/Diguanyl_cyclase"/>
</dbReference>
<dbReference type="SUPFAM" id="SSF55785">
    <property type="entry name" value="PYP-like sensor domain (PAS domain)"/>
    <property type="match status" value="1"/>
</dbReference>
<accession>A0A1I3D4S9</accession>
<proteinExistence type="predicted"/>
<dbReference type="AlphaFoldDB" id="A0A1I3D4S9"/>
<gene>
    <name evidence="4" type="ORF">SAMN05192543_101110</name>
</gene>
<dbReference type="Proteomes" id="UP000199548">
    <property type="component" value="Unassembled WGS sequence"/>
</dbReference>
<dbReference type="InterPro" id="IPR029787">
    <property type="entry name" value="Nucleotide_cyclase"/>
</dbReference>
<dbReference type="PANTHER" id="PTHR44757">
    <property type="entry name" value="DIGUANYLATE CYCLASE DGCP"/>
    <property type="match status" value="1"/>
</dbReference>
<evidence type="ECO:0000313" key="5">
    <source>
        <dbReference type="Proteomes" id="UP000199548"/>
    </source>
</evidence>
<evidence type="ECO:0000259" key="1">
    <source>
        <dbReference type="PROSITE" id="PS50112"/>
    </source>
</evidence>
<protein>
    <submittedName>
        <fullName evidence="4">Diguanylate cyclase/phosphodiesterase</fullName>
    </submittedName>
</protein>
<dbReference type="SUPFAM" id="SSF141868">
    <property type="entry name" value="EAL domain-like"/>
    <property type="match status" value="1"/>
</dbReference>
<dbReference type="NCBIfam" id="TIGR00229">
    <property type="entry name" value="sensory_box"/>
    <property type="match status" value="1"/>
</dbReference>
<dbReference type="STRING" id="420953.SAMN05192543_101110"/>
<dbReference type="PROSITE" id="PS50112">
    <property type="entry name" value="PAS"/>
    <property type="match status" value="1"/>
</dbReference>
<dbReference type="Pfam" id="PF00990">
    <property type="entry name" value="GGDEF"/>
    <property type="match status" value="1"/>
</dbReference>
<evidence type="ECO:0000259" key="3">
    <source>
        <dbReference type="PROSITE" id="PS50887"/>
    </source>
</evidence>
<dbReference type="SMART" id="SM00267">
    <property type="entry name" value="GGDEF"/>
    <property type="match status" value="1"/>
</dbReference>
<dbReference type="EMBL" id="FOQU01000001">
    <property type="protein sequence ID" value="SFH81686.1"/>
    <property type="molecule type" value="Genomic_DNA"/>
</dbReference>
<dbReference type="CDD" id="cd01949">
    <property type="entry name" value="GGDEF"/>
    <property type="match status" value="1"/>
</dbReference>
<dbReference type="PROSITE" id="PS50887">
    <property type="entry name" value="GGDEF"/>
    <property type="match status" value="1"/>
</dbReference>
<sequence>MDGLQDDALALLREKFATLSPRWRLRADSNALELSPITGPAVDSVMLSAEQADNIRALTGVTSTLSIDVTLAGHAMRLYLVGRKLDRTTWGGTGSPSTNSEAVANDLARGLSFAETVLSEVNSLVVIVNREGSIQRFNRLAEEYAGLRETDVIGKNVWELFMSAEEGSASRQNIDGFFNRGEAYAVERTVKTVKGPRLFQFRNKFVRTGSREDDIYLVCSGIDITEERDARERLAKLANTDTLTGLRNRNYLTQRLQDLTSKPESVGTLAILLIDLDNFKRINDSLGHSDGDQLLKMVAQRLHRVAGEHHEVTRIGGDEFVILVEGEGEGDAAQDRASELTDRIVEDFQMAYVLRAISYRMRASVGIAVHEQAEDTEFDLLTHADLAMYAAKAVGKGKDISAFCQYTRELSERAERGLEFYQSIQYGFIRKEFVLQFQRTVRADGVPSGVHACVCWNRPGVGAVGENELLPMAESSGFGVQLGEFQLREVCAEIRARRDAGYDTPRVTVTIPSTQLIDGDLLGCVTDNLREYGLEPDALRLVIRGRLDQLAHGVLGKLAAIRAAGVKVLATVSSSSSFSNVTIVAVDGMFVGPDLIEAIPGDPVACAVVRGLAGLCEELDLDVLVAEAGRQDQIDWLATLRAVERRSGSFHEAFPE</sequence>
<dbReference type="InterPro" id="IPR035919">
    <property type="entry name" value="EAL_sf"/>
</dbReference>
<dbReference type="PANTHER" id="PTHR44757:SF2">
    <property type="entry name" value="BIOFILM ARCHITECTURE MAINTENANCE PROTEIN MBAA"/>
    <property type="match status" value="1"/>
</dbReference>